<feature type="domain" description="ABC transmembrane type-1" evidence="10">
    <location>
        <begin position="714"/>
        <end position="1000"/>
    </location>
</feature>
<evidence type="ECO:0000259" key="9">
    <source>
        <dbReference type="PROSITE" id="PS50893"/>
    </source>
</evidence>
<feature type="domain" description="ABC transporter" evidence="9">
    <location>
        <begin position="1021"/>
        <end position="1256"/>
    </location>
</feature>
<dbReference type="OrthoDB" id="6500128at2759"/>
<dbReference type="Gene3D" id="1.20.1560.10">
    <property type="entry name" value="ABC transporter type 1, transmembrane domain"/>
    <property type="match status" value="1"/>
</dbReference>
<dbReference type="PANTHER" id="PTHR43394">
    <property type="entry name" value="ATP-DEPENDENT PERMEASE MDL1, MITOCHONDRIAL"/>
    <property type="match status" value="1"/>
</dbReference>
<feature type="transmembrane region" description="Helical" evidence="8">
    <location>
        <begin position="713"/>
        <end position="736"/>
    </location>
</feature>
<evidence type="ECO:0000313" key="12">
    <source>
        <dbReference type="Proteomes" id="UP000035682"/>
    </source>
</evidence>
<evidence type="ECO:0000256" key="3">
    <source>
        <dbReference type="ARBA" id="ARBA00022692"/>
    </source>
</evidence>
<dbReference type="GO" id="GO:1990170">
    <property type="term" value="P:stress response to cadmium ion"/>
    <property type="evidence" value="ECO:0007669"/>
    <property type="project" value="EnsemblMetazoa"/>
</dbReference>
<feature type="transmembrane region" description="Helical" evidence="8">
    <location>
        <begin position="932"/>
        <end position="961"/>
    </location>
</feature>
<evidence type="ECO:0000313" key="14">
    <source>
        <dbReference type="WormBase" id="SRAE_2000505100"/>
    </source>
</evidence>
<feature type="transmembrane region" description="Helical" evidence="8">
    <location>
        <begin position="861"/>
        <end position="880"/>
    </location>
</feature>
<accession>A0A090LKQ8</accession>
<comment type="similarity">
    <text evidence="2">Belongs to the ABC transporter superfamily. ABCB family. Multidrug resistance exporter (TC 3.A.1.201) subfamily.</text>
</comment>
<evidence type="ECO:0000313" key="11">
    <source>
        <dbReference type="EMBL" id="CEF70419.1"/>
    </source>
</evidence>
<dbReference type="GO" id="GO:0016887">
    <property type="term" value="F:ATP hydrolysis activity"/>
    <property type="evidence" value="ECO:0007669"/>
    <property type="project" value="InterPro"/>
</dbReference>
<dbReference type="InterPro" id="IPR011527">
    <property type="entry name" value="ABC1_TM_dom"/>
</dbReference>
<proteinExistence type="inferred from homology"/>
<dbReference type="Gene3D" id="3.40.50.300">
    <property type="entry name" value="P-loop containing nucleotide triphosphate hydrolases"/>
    <property type="match status" value="2"/>
</dbReference>
<feature type="transmembrane region" description="Helical" evidence="8">
    <location>
        <begin position="261"/>
        <end position="287"/>
    </location>
</feature>
<feature type="transmembrane region" description="Helical" evidence="8">
    <location>
        <begin position="973"/>
        <end position="994"/>
    </location>
</feature>
<dbReference type="InterPro" id="IPR039421">
    <property type="entry name" value="Type_1_exporter"/>
</dbReference>
<feature type="transmembrane region" description="Helical" evidence="8">
    <location>
        <begin position="293"/>
        <end position="314"/>
    </location>
</feature>
<keyword evidence="4" id="KW-0547">Nucleotide-binding</keyword>
<dbReference type="InterPro" id="IPR003439">
    <property type="entry name" value="ABC_transporter-like_ATP-bd"/>
</dbReference>
<comment type="subcellular location">
    <subcellularLocation>
        <location evidence="1">Membrane</location>
        <topology evidence="1">Multi-pass membrane protein</topology>
    </subcellularLocation>
</comment>
<dbReference type="InterPro" id="IPR017871">
    <property type="entry name" value="ABC_transporter-like_CS"/>
</dbReference>
<dbReference type="GeneID" id="36382796"/>
<keyword evidence="12" id="KW-1185">Reference proteome</keyword>
<dbReference type="SUPFAM" id="SSF52540">
    <property type="entry name" value="P-loop containing nucleoside triphosphate hydrolases"/>
    <property type="match status" value="2"/>
</dbReference>
<dbReference type="GO" id="GO:0005743">
    <property type="term" value="C:mitochondrial inner membrane"/>
    <property type="evidence" value="ECO:0007669"/>
    <property type="project" value="TreeGrafter"/>
</dbReference>
<dbReference type="PANTHER" id="PTHR43394:SF27">
    <property type="entry name" value="ATP-DEPENDENT TRANSLOCASE ABCB1-LIKE"/>
    <property type="match status" value="1"/>
</dbReference>
<dbReference type="PROSITE" id="PS50893">
    <property type="entry name" value="ABC_TRANSPORTER_2"/>
    <property type="match status" value="2"/>
</dbReference>
<dbReference type="SMART" id="SM00382">
    <property type="entry name" value="AAA"/>
    <property type="match status" value="2"/>
</dbReference>
<feature type="transmembrane region" description="Helical" evidence="8">
    <location>
        <begin position="159"/>
        <end position="179"/>
    </location>
</feature>
<dbReference type="FunFam" id="3.40.50.300:FF:000913">
    <property type="entry name" value="ABC multidrug transporter SitT"/>
    <property type="match status" value="1"/>
</dbReference>
<feature type="transmembrane region" description="Helical" evidence="8">
    <location>
        <begin position="27"/>
        <end position="45"/>
    </location>
</feature>
<dbReference type="PROSITE" id="PS50929">
    <property type="entry name" value="ABC_TM1F"/>
    <property type="match status" value="2"/>
</dbReference>
<feature type="transmembrane region" description="Helical" evidence="8">
    <location>
        <begin position="185"/>
        <end position="205"/>
    </location>
</feature>
<evidence type="ECO:0000256" key="5">
    <source>
        <dbReference type="ARBA" id="ARBA00022840"/>
    </source>
</evidence>
<dbReference type="RefSeq" id="XP_024509616.1">
    <property type="nucleotide sequence ID" value="XM_024644012.1"/>
</dbReference>
<dbReference type="PROSITE" id="PS00211">
    <property type="entry name" value="ABC_TRANSPORTER_1"/>
    <property type="match status" value="2"/>
</dbReference>
<dbReference type="InterPro" id="IPR027417">
    <property type="entry name" value="P-loop_NTPase"/>
</dbReference>
<evidence type="ECO:0000256" key="8">
    <source>
        <dbReference type="SAM" id="Phobius"/>
    </source>
</evidence>
<dbReference type="WBParaSite" id="SRAE_2000505100.1">
    <property type="protein sequence ID" value="SRAE_2000505100.1"/>
    <property type="gene ID" value="WBGene00265303"/>
</dbReference>
<evidence type="ECO:0000256" key="1">
    <source>
        <dbReference type="ARBA" id="ARBA00004141"/>
    </source>
</evidence>
<reference evidence="13" key="2">
    <citation type="submission" date="2020-12" db="UniProtKB">
        <authorList>
            <consortium name="WormBaseParasite"/>
        </authorList>
    </citation>
    <scope>IDENTIFICATION</scope>
</reference>
<keyword evidence="3 8" id="KW-0812">Transmembrane</keyword>
<dbReference type="Proteomes" id="UP000035682">
    <property type="component" value="Unplaced"/>
</dbReference>
<keyword evidence="7 8" id="KW-0472">Membrane</keyword>
<dbReference type="Pfam" id="PF00005">
    <property type="entry name" value="ABC_tran"/>
    <property type="match status" value="2"/>
</dbReference>
<dbReference type="GO" id="GO:0015421">
    <property type="term" value="F:ABC-type oligopeptide transporter activity"/>
    <property type="evidence" value="ECO:0007669"/>
    <property type="project" value="TreeGrafter"/>
</dbReference>
<dbReference type="WormBase" id="SRAE_2000505100">
    <property type="protein sequence ID" value="SRP09981"/>
    <property type="gene ID" value="WBGene00265303"/>
</dbReference>
<dbReference type="CTD" id="36382796"/>
<dbReference type="GO" id="GO:0005524">
    <property type="term" value="F:ATP binding"/>
    <property type="evidence" value="ECO:0007669"/>
    <property type="project" value="UniProtKB-KW"/>
</dbReference>
<evidence type="ECO:0000313" key="13">
    <source>
        <dbReference type="WBParaSite" id="SRAE_2000505100.1"/>
    </source>
</evidence>
<dbReference type="EMBL" id="LN609529">
    <property type="protein sequence ID" value="CEF70419.1"/>
    <property type="molecule type" value="Genomic_DNA"/>
</dbReference>
<evidence type="ECO:0000256" key="6">
    <source>
        <dbReference type="ARBA" id="ARBA00022989"/>
    </source>
</evidence>
<evidence type="ECO:0000256" key="4">
    <source>
        <dbReference type="ARBA" id="ARBA00022741"/>
    </source>
</evidence>
<dbReference type="STRING" id="34506.A0A090LKQ8"/>
<name>A0A090LKQ8_STRRB</name>
<dbReference type="GO" id="GO:0035194">
    <property type="term" value="P:regulatory ncRNA-mediated post-transcriptional gene silencing"/>
    <property type="evidence" value="ECO:0007669"/>
    <property type="project" value="EnsemblMetazoa"/>
</dbReference>
<dbReference type="CDD" id="cd18577">
    <property type="entry name" value="ABC_6TM_Pgp_ABCB1_D1_like"/>
    <property type="match status" value="1"/>
</dbReference>
<dbReference type="GO" id="GO:0090374">
    <property type="term" value="P:oligopeptide export from mitochondrion"/>
    <property type="evidence" value="ECO:0007669"/>
    <property type="project" value="TreeGrafter"/>
</dbReference>
<feature type="transmembrane region" description="Helical" evidence="8">
    <location>
        <begin position="756"/>
        <end position="782"/>
    </location>
</feature>
<sequence length="1262" mass="143550">MTKKINKIYFWKYIQNYMRYGNKIDWFLLYLGIISALLSGIIQPFECILTASYYEIFASGYKDYRDNKTNYDPQKIQNESFELIYRQIFLVIGTFMTIFLSTTFFYLLTERQIKILKVYYIKNILKQDMNWFEENPPGKISSSISSTFEKIRHGLNPKLSIFLCTISFTISSLIISIYYSYKLGLTLIGGVSGAVIPLIIGIIYYNHWSDKEYEYNNEIGSVIEEIFSGIRTVMSFNGQSNEIKRYTTMVNKITKISKKKVVILTLTYTLFTFIVNCEFSLTLYVGYNLVKSGIITYGTIMAVISCIFGAIVRLDEMVYQVGKLVEAFGHIENVLNIIDKEPDIDYLKNNGMIINNFQGKIVFKNVSFNYQSRPEKLAVNCINFTIEPGESCALVGYSGGGKSTILNLLMRYYNLKSGEIYIDDILHNDLNLKWLRENVSIVFQEPILFTGTIKENILIGKLDATDDEISEACRMAYAENFINGLPNKYNTFIGEGGLKMSGGMKQRICIARALIRNPKILILDEATSALDATSEIKVLKALKSASKGRTTLAISHKLNSIKSYDKILVFDQGEIVECGKHNDLINQKGLYYKLAMCENLTSKKINNFKKSERSLNCQDKNLKSITSTKNSTSTFCSSNMSSFKSTTTRTSISMSTEHSYESNSKTSFINDKSKYSIKTNRDDKTKIKNNKMKNHKLDISNILIFSLSQKKNIFLGIFFIIINGLQLPSSVFTTAYVMDIFTKPLDDTSTKNQCTIAMIIFIILAIIFALSYCACGHLFGFIGINMSKKMRIQAYKNILYQNLGFFENKKNDPAKLTNILSTDTLNINQGIDLTFVDAIVGIISFIISSGIAFYFNKIVASTGLGILIIFFGISGFLTFINNKISKKSYFISKRVISIELESINNVKTIQAFTRIEEMVEKYTFYLNQSYKYYIYSGILSSGAFSIGYSIFGASTMISIIIGTKLMINNDINPYHIIQCIDAISYVCYSLFYLYPYIPDYLPFRKAVSHLYKYVNKKPKFFDLNGNQKTIIGNVEMKNGYFSYPHVPNHIVLKVGHSGCGKSTILQLLERHYCLLDGSLEIDGINIKDFNLHHYRNNVNIVNQEPTLFNLSIRENICYGLNNVSEKKLEEVLHDSNIYEFVNLLPNGIDYNCGPRGKQLSGGQKQRIAIARALIRNPKILLLDEATSALDTNSEYLVQNALENAFKNRTTIIVAHKLSTIKQCNCIAVINNGIIVEKGTHEELIKKEGEYYKLINCNLMEDY</sequence>
<dbReference type="SUPFAM" id="SSF90123">
    <property type="entry name" value="ABC transporter transmembrane region"/>
    <property type="match status" value="2"/>
</dbReference>
<feature type="transmembrane region" description="Helical" evidence="8">
    <location>
        <begin position="835"/>
        <end position="855"/>
    </location>
</feature>
<gene>
    <name evidence="11 13 14" type="ORF">SRAE_2000505100</name>
</gene>
<keyword evidence="5" id="KW-0067">ATP-binding</keyword>
<evidence type="ECO:0000256" key="7">
    <source>
        <dbReference type="ARBA" id="ARBA00023136"/>
    </source>
</evidence>
<dbReference type="InterPro" id="IPR036640">
    <property type="entry name" value="ABC1_TM_sf"/>
</dbReference>
<dbReference type="AlphaFoldDB" id="A0A090LKQ8"/>
<dbReference type="InterPro" id="IPR003593">
    <property type="entry name" value="AAA+_ATPase"/>
</dbReference>
<organism evidence="11">
    <name type="scientific">Strongyloides ratti</name>
    <name type="common">Parasitic roundworm</name>
    <dbReference type="NCBI Taxonomy" id="34506"/>
    <lineage>
        <taxon>Eukaryota</taxon>
        <taxon>Metazoa</taxon>
        <taxon>Ecdysozoa</taxon>
        <taxon>Nematoda</taxon>
        <taxon>Chromadorea</taxon>
        <taxon>Rhabditida</taxon>
        <taxon>Tylenchina</taxon>
        <taxon>Panagrolaimomorpha</taxon>
        <taxon>Strongyloidoidea</taxon>
        <taxon>Strongyloididae</taxon>
        <taxon>Strongyloides</taxon>
    </lineage>
</organism>
<protein>
    <submittedName>
        <fullName evidence="11 13">ABC transporter B family member 5</fullName>
    </submittedName>
</protein>
<dbReference type="Pfam" id="PF00664">
    <property type="entry name" value="ABC_membrane"/>
    <property type="match status" value="2"/>
</dbReference>
<keyword evidence="6 8" id="KW-1133">Transmembrane helix</keyword>
<feature type="transmembrane region" description="Helical" evidence="8">
    <location>
        <begin position="88"/>
        <end position="108"/>
    </location>
</feature>
<reference evidence="11 12" key="1">
    <citation type="submission" date="2014-09" db="EMBL/GenBank/DDBJ databases">
        <authorList>
            <person name="Martin A.A."/>
        </authorList>
    </citation>
    <scope>NUCLEOTIDE SEQUENCE</scope>
    <source>
        <strain evidence="12">ED321</strain>
        <strain evidence="11">ED321 Heterogonic</strain>
    </source>
</reference>
<evidence type="ECO:0000256" key="2">
    <source>
        <dbReference type="ARBA" id="ARBA00007577"/>
    </source>
</evidence>
<feature type="domain" description="ABC transmembrane type-1" evidence="10">
    <location>
        <begin position="31"/>
        <end position="326"/>
    </location>
</feature>
<evidence type="ECO:0000259" key="10">
    <source>
        <dbReference type="PROSITE" id="PS50929"/>
    </source>
</evidence>
<dbReference type="FunFam" id="3.40.50.300:FF:000218">
    <property type="entry name" value="Multidrug ABC transporter ATP-binding protein"/>
    <property type="match status" value="1"/>
</dbReference>
<feature type="domain" description="ABC transporter" evidence="9">
    <location>
        <begin position="361"/>
        <end position="597"/>
    </location>
</feature>